<dbReference type="EMBL" id="BSXS01003727">
    <property type="protein sequence ID" value="GME81840.1"/>
    <property type="molecule type" value="Genomic_DNA"/>
</dbReference>
<proteinExistence type="predicted"/>
<protein>
    <submittedName>
        <fullName evidence="1">Unnamed protein product</fullName>
    </submittedName>
</protein>
<dbReference type="Proteomes" id="UP001165064">
    <property type="component" value="Unassembled WGS sequence"/>
</dbReference>
<comment type="caution">
    <text evidence="1">The sequence shown here is derived from an EMBL/GenBank/DDBJ whole genome shotgun (WGS) entry which is preliminary data.</text>
</comment>
<gene>
    <name evidence="1" type="ORF">Amon02_000516700</name>
</gene>
<accession>A0ACB5T5W3</accession>
<sequence>MSSTSIIGDYLLISLPRASTDDKPTLVQWLERTINGGGNQVFDQELPKFKVGTLDSLILQSEELAKYDQQLESSIIKTLDIITSTSSNAAGSGVTTNVKAPKVDGKSVDQFFENFQWNTSRFRLDKSIEELIKLITNEALTIDSDLKTSYNAYNAAKSNLLAAQRKQTGDLSIKSLHDIVKADDFILDSEHLTTVLLAVPKSLDSQFLNSYETLTPFVIPRSAKKIATDAEFNLYTVSLFKKFQATFLNSAREQKWIPRDFEYSEETINLLKNEYQNAIKEETNLKNDLIRLSKEAYSELVSSWVHVKILETFVESVLRYGLPPDFNCFAIKLLEPSDKVVKAAKDQLIEKFGYLGGNAFATDKNGKVVKDNSLHEYAALVNTEYEPFVLYEVVLH</sequence>
<reference evidence="1" key="1">
    <citation type="submission" date="2023-04" db="EMBL/GenBank/DDBJ databases">
        <title>Ambrosiozyma monospora NBRC 10751.</title>
        <authorList>
            <person name="Ichikawa N."/>
            <person name="Sato H."/>
            <person name="Tonouchi N."/>
        </authorList>
    </citation>
    <scope>NUCLEOTIDE SEQUENCE</scope>
    <source>
        <strain evidence="1">NBRC 10751</strain>
    </source>
</reference>
<name>A0ACB5T5W3_AMBMO</name>
<evidence type="ECO:0000313" key="1">
    <source>
        <dbReference type="EMBL" id="GME81840.1"/>
    </source>
</evidence>
<organism evidence="1 2">
    <name type="scientific">Ambrosiozyma monospora</name>
    <name type="common">Yeast</name>
    <name type="synonym">Endomycopsis monosporus</name>
    <dbReference type="NCBI Taxonomy" id="43982"/>
    <lineage>
        <taxon>Eukaryota</taxon>
        <taxon>Fungi</taxon>
        <taxon>Dikarya</taxon>
        <taxon>Ascomycota</taxon>
        <taxon>Saccharomycotina</taxon>
        <taxon>Pichiomycetes</taxon>
        <taxon>Pichiales</taxon>
        <taxon>Pichiaceae</taxon>
        <taxon>Ambrosiozyma</taxon>
    </lineage>
</organism>
<evidence type="ECO:0000313" key="2">
    <source>
        <dbReference type="Proteomes" id="UP001165064"/>
    </source>
</evidence>
<keyword evidence="2" id="KW-1185">Reference proteome</keyword>